<comment type="caution">
    <text evidence="2">The sequence shown here is derived from an EMBL/GenBank/DDBJ whole genome shotgun (WGS) entry which is preliminary data.</text>
</comment>
<evidence type="ECO:0000256" key="1">
    <source>
        <dbReference type="SAM" id="MobiDB-lite"/>
    </source>
</evidence>
<gene>
    <name evidence="2" type="ORF">LCGC14_1389680</name>
</gene>
<reference evidence="2" key="1">
    <citation type="journal article" date="2015" name="Nature">
        <title>Complex archaea that bridge the gap between prokaryotes and eukaryotes.</title>
        <authorList>
            <person name="Spang A."/>
            <person name="Saw J.H."/>
            <person name="Jorgensen S.L."/>
            <person name="Zaremba-Niedzwiedzka K."/>
            <person name="Martijn J."/>
            <person name="Lind A.E."/>
            <person name="van Eijk R."/>
            <person name="Schleper C."/>
            <person name="Guy L."/>
            <person name="Ettema T.J."/>
        </authorList>
    </citation>
    <scope>NUCLEOTIDE SEQUENCE</scope>
</reference>
<evidence type="ECO:0000313" key="2">
    <source>
        <dbReference type="EMBL" id="KKM75493.1"/>
    </source>
</evidence>
<sequence length="154" mass="17170">MNKPSNAHPEQPILGHRGTQALRLALRTKKQTFANLIICREGELHTFDPHRWVEYCTLKAAAGDAQLASAGGRYLGRIYEDISTWSPTDYLTQLKKIAGTLHDNLAHLHNLSESEQALLTALYETIPAPIRLDAMTQPPPSKLDANHVDQQLNL</sequence>
<proteinExistence type="predicted"/>
<organism evidence="2">
    <name type="scientific">marine sediment metagenome</name>
    <dbReference type="NCBI Taxonomy" id="412755"/>
    <lineage>
        <taxon>unclassified sequences</taxon>
        <taxon>metagenomes</taxon>
        <taxon>ecological metagenomes</taxon>
    </lineage>
</organism>
<dbReference type="AlphaFoldDB" id="A0A0F9K0I7"/>
<dbReference type="EMBL" id="LAZR01008969">
    <property type="protein sequence ID" value="KKM75493.1"/>
    <property type="molecule type" value="Genomic_DNA"/>
</dbReference>
<accession>A0A0F9K0I7</accession>
<protein>
    <submittedName>
        <fullName evidence="2">Uncharacterized protein</fullName>
    </submittedName>
</protein>
<name>A0A0F9K0I7_9ZZZZ</name>
<feature type="region of interest" description="Disordered" evidence="1">
    <location>
        <begin position="134"/>
        <end position="154"/>
    </location>
</feature>